<dbReference type="GO" id="GO:0043748">
    <property type="term" value="F:O-succinylbenzoate synthase activity"/>
    <property type="evidence" value="ECO:0007669"/>
    <property type="project" value="UniProtKB-EC"/>
</dbReference>
<feature type="domain" description="Mandelate racemase/muconate lactonizing enzyme C-terminal" evidence="6">
    <location>
        <begin position="117"/>
        <end position="212"/>
    </location>
</feature>
<comment type="cofactor">
    <cofactor evidence="4">
        <name>a divalent metal cation</name>
        <dbReference type="ChEBI" id="CHEBI:60240"/>
    </cofactor>
</comment>
<evidence type="ECO:0000313" key="7">
    <source>
        <dbReference type="EMBL" id="MFC7236183.1"/>
    </source>
</evidence>
<dbReference type="InterPro" id="IPR018110">
    <property type="entry name" value="Mandel_Rmase/mucon_lact_enz_CS"/>
</dbReference>
<dbReference type="EC" id="4.2.1.113" evidence="4"/>
<dbReference type="GO" id="GO:0000287">
    <property type="term" value="F:magnesium ion binding"/>
    <property type="evidence" value="ECO:0007669"/>
    <property type="project" value="UniProtKB-UniRule"/>
</dbReference>
<comment type="catalytic activity">
    <reaction evidence="4">
        <text>(1R,6R)-6-hydroxy-2-succinyl-cyclohexa-2,4-diene-1-carboxylate = 2-succinylbenzoate + H2O</text>
        <dbReference type="Rhea" id="RHEA:10196"/>
        <dbReference type="ChEBI" id="CHEBI:15377"/>
        <dbReference type="ChEBI" id="CHEBI:18325"/>
        <dbReference type="ChEBI" id="CHEBI:58689"/>
        <dbReference type="EC" id="4.2.1.113"/>
    </reaction>
</comment>
<dbReference type="Proteomes" id="UP001596398">
    <property type="component" value="Unassembled WGS sequence"/>
</dbReference>
<protein>
    <recommendedName>
        <fullName evidence="4">o-succinylbenzoate synthase</fullName>
        <shortName evidence="4">OSB synthase</shortName>
        <shortName evidence="4">OSBS</shortName>
        <ecNumber evidence="4">4.2.1.113</ecNumber>
    </recommendedName>
    <alternativeName>
        <fullName evidence="4">4-(2'-carboxyphenyl)-4-oxybutyric acid synthase</fullName>
    </alternativeName>
    <alternativeName>
        <fullName evidence="4">o-succinylbenzoic acid synthase</fullName>
    </alternativeName>
</protein>
<keyword evidence="3 4" id="KW-0456">Lyase</keyword>
<dbReference type="GO" id="GO:0009234">
    <property type="term" value="P:menaquinone biosynthetic process"/>
    <property type="evidence" value="ECO:0007669"/>
    <property type="project" value="UniProtKB-UniRule"/>
</dbReference>
<dbReference type="PANTHER" id="PTHR48073:SF2">
    <property type="entry name" value="O-SUCCINYLBENZOATE SYNTHASE"/>
    <property type="match status" value="1"/>
</dbReference>
<keyword evidence="8" id="KW-1185">Reference proteome</keyword>
<keyword evidence="1 4" id="KW-0479">Metal-binding</keyword>
<comment type="pathway">
    <text evidence="4">Quinol/quinone metabolism; 1,4-dihydroxy-2-naphthoate biosynthesis; 1,4-dihydroxy-2-naphthoate from chorismate: step 4/7.</text>
</comment>
<dbReference type="PROSITE" id="PS00909">
    <property type="entry name" value="MR_MLE_2"/>
    <property type="match status" value="1"/>
</dbReference>
<feature type="binding site" evidence="4">
    <location>
        <position position="216"/>
    </location>
    <ligand>
        <name>Mg(2+)</name>
        <dbReference type="ChEBI" id="CHEBI:18420"/>
    </ligand>
</feature>
<accession>A0ABD5ZRV1</accession>
<dbReference type="Gene3D" id="3.30.390.10">
    <property type="entry name" value="Enolase-like, N-terminal domain"/>
    <property type="match status" value="1"/>
</dbReference>
<feature type="binding site" evidence="4">
    <location>
        <position position="192"/>
    </location>
    <ligand>
        <name>Mg(2+)</name>
        <dbReference type="ChEBI" id="CHEBI:18420"/>
    </ligand>
</feature>
<proteinExistence type="inferred from homology"/>
<dbReference type="Gene3D" id="3.20.20.120">
    <property type="entry name" value="Enolase-like C-terminal domain"/>
    <property type="match status" value="1"/>
</dbReference>
<dbReference type="SUPFAM" id="SSF54826">
    <property type="entry name" value="Enolase N-terminal domain-like"/>
    <property type="match status" value="1"/>
</dbReference>
<evidence type="ECO:0000256" key="1">
    <source>
        <dbReference type="ARBA" id="ARBA00022723"/>
    </source>
</evidence>
<dbReference type="InterPro" id="IPR013342">
    <property type="entry name" value="Mandelate_racemase_C"/>
</dbReference>
<feature type="active site" description="Proton donor" evidence="4">
    <location>
        <position position="138"/>
    </location>
</feature>
<evidence type="ECO:0000256" key="4">
    <source>
        <dbReference type="HAMAP-Rule" id="MF_00470"/>
    </source>
</evidence>
<comment type="similarity">
    <text evidence="4">Belongs to the mandelate racemase/muconate lactonizing enzyme family. MenC type 1 subfamily.</text>
</comment>
<keyword evidence="4" id="KW-0474">Menaquinone biosynthesis</keyword>
<dbReference type="SUPFAM" id="SSF51604">
    <property type="entry name" value="Enolase C-terminal domain-like"/>
    <property type="match status" value="1"/>
</dbReference>
<feature type="active site" description="Proton acceptor" evidence="4">
    <location>
        <position position="239"/>
    </location>
</feature>
<dbReference type="InterPro" id="IPR029065">
    <property type="entry name" value="Enolase_C-like"/>
</dbReference>
<name>A0ABD5ZRV1_9EURY</name>
<organism evidence="7 8">
    <name type="scientific">Halosegnis marinus</name>
    <dbReference type="NCBI Taxonomy" id="3034023"/>
    <lineage>
        <taxon>Archaea</taxon>
        <taxon>Methanobacteriati</taxon>
        <taxon>Methanobacteriota</taxon>
        <taxon>Stenosarchaea group</taxon>
        <taxon>Halobacteria</taxon>
        <taxon>Halobacteriales</taxon>
        <taxon>Natronomonadaceae</taxon>
        <taxon>Halosegnis</taxon>
    </lineage>
</organism>
<comment type="caution">
    <text evidence="7">The sequence shown here is derived from an EMBL/GenBank/DDBJ whole genome shotgun (WGS) entry which is preliminary data.</text>
</comment>
<dbReference type="HAMAP" id="MF_00470">
    <property type="entry name" value="MenC_1"/>
    <property type="match status" value="1"/>
</dbReference>
<dbReference type="SFLD" id="SFLDG00180">
    <property type="entry name" value="muconate_cycloisomerase"/>
    <property type="match status" value="1"/>
</dbReference>
<dbReference type="SFLD" id="SFLDF00009">
    <property type="entry name" value="o-succinylbenzoate_synthase"/>
    <property type="match status" value="1"/>
</dbReference>
<evidence type="ECO:0000313" key="8">
    <source>
        <dbReference type="Proteomes" id="UP001596398"/>
    </source>
</evidence>
<dbReference type="GeneID" id="79267894"/>
<dbReference type="PANTHER" id="PTHR48073">
    <property type="entry name" value="O-SUCCINYLBENZOATE SYNTHASE-RELATED"/>
    <property type="match status" value="1"/>
</dbReference>
<comment type="function">
    <text evidence="4">Converts 2-succinyl-6-hydroxy-2,4-cyclohexadiene-1-carboxylate (SHCHC) to 2-succinylbenzoate (OSB).</text>
</comment>
<dbReference type="InterPro" id="IPR029017">
    <property type="entry name" value="Enolase-like_N"/>
</dbReference>
<dbReference type="EMBL" id="JBHTAP010000001">
    <property type="protein sequence ID" value="MFC7236183.1"/>
    <property type="molecule type" value="Genomic_DNA"/>
</dbReference>
<gene>
    <name evidence="4" type="primary">menC</name>
    <name evidence="7" type="ORF">ACFQJ4_12740</name>
</gene>
<dbReference type="SMART" id="SM00922">
    <property type="entry name" value="MR_MLE"/>
    <property type="match status" value="1"/>
</dbReference>
<comment type="pathway">
    <text evidence="4">Quinol/quinone metabolism; menaquinone biosynthesis.</text>
</comment>
<dbReference type="SFLD" id="SFLDS00001">
    <property type="entry name" value="Enolase"/>
    <property type="match status" value="1"/>
</dbReference>
<feature type="binding site" evidence="4">
    <location>
        <position position="166"/>
    </location>
    <ligand>
        <name>Mg(2+)</name>
        <dbReference type="ChEBI" id="CHEBI:18420"/>
    </ligand>
</feature>
<dbReference type="InterPro" id="IPR036849">
    <property type="entry name" value="Enolase-like_C_sf"/>
</dbReference>
<evidence type="ECO:0000259" key="6">
    <source>
        <dbReference type="SMART" id="SM00922"/>
    </source>
</evidence>
<sequence length="333" mass="34026">MNADYFSLPLAEPLATAAGDITEREGFLVGIDAPAPGLGEACPLPGWTESLDECRAALESADGGELDTLPPAARHGVSLALLDGAARDAGLPLYRHFGRDERVESVPVNATVGDAATETAVERVRDSVDAGFPAVKLKVGARPLGTDLDRVRAVRDACPDVELRLDANGAWTRAEAAEAFAALDALDVAYVEQPLPAGDLAGHADLRRHETGVALDEGLYEHGVDAALDAGAADTWILKPMAMGGPDVALEAAVLARGAGIDPVVTTTIDGAVARAAAVHVAAALPGVRACGLATGDLLAADFDPDPAPVESGRARVPQKEGNTGATSPADYA</sequence>
<evidence type="ECO:0000256" key="3">
    <source>
        <dbReference type="ARBA" id="ARBA00023239"/>
    </source>
</evidence>
<dbReference type="AlphaFoldDB" id="A0ABD5ZRV1"/>
<dbReference type="InterPro" id="IPR010196">
    <property type="entry name" value="OSB_synthase_MenC1"/>
</dbReference>
<dbReference type="RefSeq" id="WP_276234338.1">
    <property type="nucleotide sequence ID" value="NZ_CP119802.1"/>
</dbReference>
<reference evidence="7 8" key="1">
    <citation type="journal article" date="2019" name="Int. J. Syst. Evol. Microbiol.">
        <title>The Global Catalogue of Microorganisms (GCM) 10K type strain sequencing project: providing services to taxonomists for standard genome sequencing and annotation.</title>
        <authorList>
            <consortium name="The Broad Institute Genomics Platform"/>
            <consortium name="The Broad Institute Genome Sequencing Center for Infectious Disease"/>
            <person name="Wu L."/>
            <person name="Ma J."/>
        </authorList>
    </citation>
    <scope>NUCLEOTIDE SEQUENCE [LARGE SCALE GENOMIC DNA]</scope>
    <source>
        <strain evidence="7 8">DT85</strain>
    </source>
</reference>
<dbReference type="Pfam" id="PF13378">
    <property type="entry name" value="MR_MLE_C"/>
    <property type="match status" value="1"/>
</dbReference>
<keyword evidence="2 4" id="KW-0460">Magnesium</keyword>
<evidence type="ECO:0000256" key="5">
    <source>
        <dbReference type="SAM" id="MobiDB-lite"/>
    </source>
</evidence>
<evidence type="ECO:0000256" key="2">
    <source>
        <dbReference type="ARBA" id="ARBA00022842"/>
    </source>
</evidence>
<feature type="region of interest" description="Disordered" evidence="5">
    <location>
        <begin position="304"/>
        <end position="333"/>
    </location>
</feature>